<dbReference type="AlphaFoldDB" id="A0A3B0XYE9"/>
<protein>
    <recommendedName>
        <fullName evidence="1">Thioredoxin-like fold domain-containing protein</fullName>
    </recommendedName>
</protein>
<reference evidence="2" key="1">
    <citation type="submission" date="2018-06" db="EMBL/GenBank/DDBJ databases">
        <authorList>
            <person name="Zhirakovskaya E."/>
        </authorList>
    </citation>
    <scope>NUCLEOTIDE SEQUENCE</scope>
</reference>
<dbReference type="InterPro" id="IPR036249">
    <property type="entry name" value="Thioredoxin-like_sf"/>
</dbReference>
<dbReference type="SUPFAM" id="SSF52833">
    <property type="entry name" value="Thioredoxin-like"/>
    <property type="match status" value="1"/>
</dbReference>
<evidence type="ECO:0000259" key="1">
    <source>
        <dbReference type="Pfam" id="PF13192"/>
    </source>
</evidence>
<evidence type="ECO:0000313" key="2">
    <source>
        <dbReference type="EMBL" id="VAW68337.1"/>
    </source>
</evidence>
<dbReference type="InterPro" id="IPR012336">
    <property type="entry name" value="Thioredoxin-like_fold"/>
</dbReference>
<accession>A0A3B0XYE9</accession>
<organism evidence="2">
    <name type="scientific">hydrothermal vent metagenome</name>
    <dbReference type="NCBI Taxonomy" id="652676"/>
    <lineage>
        <taxon>unclassified sequences</taxon>
        <taxon>metagenomes</taxon>
        <taxon>ecological metagenomes</taxon>
    </lineage>
</organism>
<sequence length="86" mass="9471">MKLQLVLAGPYQACIKTKQIWSDICQQHGLNLDITDIDSNTGKALEQSLNIKSFPALIVDQQVKAVGHPSEVAAEKLINNLTQKQD</sequence>
<dbReference type="EMBL" id="UOFI01000125">
    <property type="protein sequence ID" value="VAW68337.1"/>
    <property type="molecule type" value="Genomic_DNA"/>
</dbReference>
<gene>
    <name evidence="2" type="ORF">MNBD_GAMMA09-3422</name>
</gene>
<proteinExistence type="predicted"/>
<dbReference type="Pfam" id="PF13192">
    <property type="entry name" value="Thioredoxin_3"/>
    <property type="match status" value="1"/>
</dbReference>
<feature type="domain" description="Thioredoxin-like fold" evidence="1">
    <location>
        <begin position="12"/>
        <end position="78"/>
    </location>
</feature>
<dbReference type="Gene3D" id="3.40.30.10">
    <property type="entry name" value="Glutaredoxin"/>
    <property type="match status" value="1"/>
</dbReference>
<name>A0A3B0XYE9_9ZZZZ</name>